<dbReference type="PROSITE" id="PS50011">
    <property type="entry name" value="PROTEIN_KINASE_DOM"/>
    <property type="match status" value="1"/>
</dbReference>
<dbReference type="InterPro" id="IPR000719">
    <property type="entry name" value="Prot_kinase_dom"/>
</dbReference>
<dbReference type="PANTHER" id="PTHR48016:SF29">
    <property type="entry name" value="MITOGEN-ACTIVATED PROTEIN KINASE KINASE KINASE 1-RELATED"/>
    <property type="match status" value="1"/>
</dbReference>
<dbReference type="PROSITE" id="PS00108">
    <property type="entry name" value="PROTEIN_KINASE_ST"/>
    <property type="match status" value="1"/>
</dbReference>
<dbReference type="Pfam" id="PF00069">
    <property type="entry name" value="Pkinase"/>
    <property type="match status" value="1"/>
</dbReference>
<dbReference type="InterPro" id="IPR008271">
    <property type="entry name" value="Ser/Thr_kinase_AS"/>
</dbReference>
<comment type="caution">
    <text evidence="8">The sequence shown here is derived from an EMBL/GenBank/DDBJ whole genome shotgun (WGS) entry which is preliminary data.</text>
</comment>
<evidence type="ECO:0000256" key="1">
    <source>
        <dbReference type="ARBA" id="ARBA00006529"/>
    </source>
</evidence>
<comment type="similarity">
    <text evidence="1">Belongs to the protein kinase superfamily. STE Ser/Thr protein kinase family. MAP kinase kinase kinase subfamily.</text>
</comment>
<dbReference type="SUPFAM" id="SSF56112">
    <property type="entry name" value="Protein kinase-like (PK-like)"/>
    <property type="match status" value="1"/>
</dbReference>
<name>A0ABQ5DV99_9ASTR</name>
<dbReference type="InterPro" id="IPR011009">
    <property type="entry name" value="Kinase-like_dom_sf"/>
</dbReference>
<evidence type="ECO:0000256" key="2">
    <source>
        <dbReference type="ARBA" id="ARBA00022527"/>
    </source>
</evidence>
<evidence type="ECO:0000256" key="4">
    <source>
        <dbReference type="ARBA" id="ARBA00022741"/>
    </source>
</evidence>
<keyword evidence="6" id="KW-0067">ATP-binding</keyword>
<keyword evidence="2" id="KW-0723">Serine/threonine-protein kinase</keyword>
<reference evidence="8" key="1">
    <citation type="journal article" date="2022" name="Int. J. Mol. Sci.">
        <title>Draft Genome of Tanacetum Coccineum: Genomic Comparison of Closely Related Tanacetum-Family Plants.</title>
        <authorList>
            <person name="Yamashiro T."/>
            <person name="Shiraishi A."/>
            <person name="Nakayama K."/>
            <person name="Satake H."/>
        </authorList>
    </citation>
    <scope>NUCLEOTIDE SEQUENCE</scope>
</reference>
<dbReference type="Gene3D" id="1.10.510.10">
    <property type="entry name" value="Transferase(Phosphotransferase) domain 1"/>
    <property type="match status" value="1"/>
</dbReference>
<keyword evidence="4" id="KW-0547">Nucleotide-binding</keyword>
<dbReference type="InterPro" id="IPR050538">
    <property type="entry name" value="MAP_kinase_kinase_kinase"/>
</dbReference>
<protein>
    <submittedName>
        <fullName evidence="8">Mitogen-activated protein kinase kinase kinase 1-like protein</fullName>
    </submittedName>
</protein>
<organism evidence="8 9">
    <name type="scientific">Tanacetum coccineum</name>
    <dbReference type="NCBI Taxonomy" id="301880"/>
    <lineage>
        <taxon>Eukaryota</taxon>
        <taxon>Viridiplantae</taxon>
        <taxon>Streptophyta</taxon>
        <taxon>Embryophyta</taxon>
        <taxon>Tracheophyta</taxon>
        <taxon>Spermatophyta</taxon>
        <taxon>Magnoliopsida</taxon>
        <taxon>eudicotyledons</taxon>
        <taxon>Gunneridae</taxon>
        <taxon>Pentapetalae</taxon>
        <taxon>asterids</taxon>
        <taxon>campanulids</taxon>
        <taxon>Asterales</taxon>
        <taxon>Asteraceae</taxon>
        <taxon>Asteroideae</taxon>
        <taxon>Anthemideae</taxon>
        <taxon>Anthemidinae</taxon>
        <taxon>Tanacetum</taxon>
    </lineage>
</organism>
<evidence type="ECO:0000313" key="8">
    <source>
        <dbReference type="EMBL" id="GJT42863.1"/>
    </source>
</evidence>
<keyword evidence="3" id="KW-0808">Transferase</keyword>
<evidence type="ECO:0000256" key="5">
    <source>
        <dbReference type="ARBA" id="ARBA00022777"/>
    </source>
</evidence>
<dbReference type="EMBL" id="BQNB010015681">
    <property type="protein sequence ID" value="GJT42863.1"/>
    <property type="molecule type" value="Genomic_DNA"/>
</dbReference>
<keyword evidence="5" id="KW-0418">Kinase</keyword>
<dbReference type="SMART" id="SM00220">
    <property type="entry name" value="S_TKc"/>
    <property type="match status" value="1"/>
</dbReference>
<evidence type="ECO:0000256" key="6">
    <source>
        <dbReference type="ARBA" id="ARBA00022840"/>
    </source>
</evidence>
<proteinExistence type="inferred from homology"/>
<feature type="domain" description="Protein kinase" evidence="7">
    <location>
        <begin position="1"/>
        <end position="207"/>
    </location>
</feature>
<dbReference type="Proteomes" id="UP001151760">
    <property type="component" value="Unassembled WGS sequence"/>
</dbReference>
<evidence type="ECO:0000259" key="7">
    <source>
        <dbReference type="PROSITE" id="PS50011"/>
    </source>
</evidence>
<evidence type="ECO:0000313" key="9">
    <source>
        <dbReference type="Proteomes" id="UP001151760"/>
    </source>
</evidence>
<keyword evidence="9" id="KW-1185">Reference proteome</keyword>
<accession>A0ABQ5DV99</accession>
<dbReference type="PANTHER" id="PTHR48016">
    <property type="entry name" value="MAP KINASE KINASE KINASE SSK2-RELATED-RELATED"/>
    <property type="match status" value="1"/>
</dbReference>
<gene>
    <name evidence="8" type="ORF">Tco_0951578</name>
</gene>
<evidence type="ECO:0000256" key="3">
    <source>
        <dbReference type="ARBA" id="ARBA00022679"/>
    </source>
</evidence>
<sequence length="207" mass="23317">MAKDLKMRHFGRTNNGQLGYMDVIVSEHINKESGKWKSSSSLDLDESKLYIFLELVTKGSLLSLYQRYHLQDSQVSSYTRQILHGLKYLHDRSVVHRDVKCANILVDANGSVKLADCGLAKGTPFWMAPEVVNQKNKGYGLAADIWSLGCTVLKMLTRQIPYSPLEYMAAIYRIGSGIAPPVPDSLSEEARDFIFQCFYWAETQLSG</sequence>
<reference evidence="8" key="2">
    <citation type="submission" date="2022-01" db="EMBL/GenBank/DDBJ databases">
        <authorList>
            <person name="Yamashiro T."/>
            <person name="Shiraishi A."/>
            <person name="Satake H."/>
            <person name="Nakayama K."/>
        </authorList>
    </citation>
    <scope>NUCLEOTIDE SEQUENCE</scope>
</reference>